<reference evidence="4 5" key="1">
    <citation type="submission" date="2019-03" db="EMBL/GenBank/DDBJ databases">
        <title>Genomic Encyclopedia of Type Strains, Phase IV (KMG-IV): sequencing the most valuable type-strain genomes for metagenomic binning, comparative biology and taxonomic classification.</title>
        <authorList>
            <person name="Goeker M."/>
        </authorList>
    </citation>
    <scope>NUCLEOTIDE SEQUENCE [LARGE SCALE GENOMIC DNA]</scope>
    <source>
        <strain evidence="4 5">DSM 11170</strain>
    </source>
</reference>
<dbReference type="Pfam" id="PF01464">
    <property type="entry name" value="SLT"/>
    <property type="match status" value="1"/>
</dbReference>
<comment type="similarity">
    <text evidence="1">Belongs to the transglycosylase Slt family.</text>
</comment>
<dbReference type="RefSeq" id="WP_207668784.1">
    <property type="nucleotide sequence ID" value="NZ_JAOQNU010000003.1"/>
</dbReference>
<dbReference type="GO" id="GO:0016020">
    <property type="term" value="C:membrane"/>
    <property type="evidence" value="ECO:0007669"/>
    <property type="project" value="InterPro"/>
</dbReference>
<evidence type="ECO:0000256" key="1">
    <source>
        <dbReference type="ARBA" id="ARBA00007734"/>
    </source>
</evidence>
<dbReference type="InterPro" id="IPR008258">
    <property type="entry name" value="Transglycosylase_SLT_dom_1"/>
</dbReference>
<feature type="compositionally biased region" description="Polar residues" evidence="2">
    <location>
        <begin position="53"/>
        <end position="71"/>
    </location>
</feature>
<dbReference type="AlphaFoldDB" id="A0A4R2RY79"/>
<organism evidence="4 5">
    <name type="scientific">Heliophilum fasciatum</name>
    <dbReference type="NCBI Taxonomy" id="35700"/>
    <lineage>
        <taxon>Bacteria</taxon>
        <taxon>Bacillati</taxon>
        <taxon>Bacillota</taxon>
        <taxon>Clostridia</taxon>
        <taxon>Eubacteriales</taxon>
        <taxon>Heliobacteriaceae</taxon>
        <taxon>Heliophilum</taxon>
    </lineage>
</organism>
<feature type="region of interest" description="Disordered" evidence="2">
    <location>
        <begin position="42"/>
        <end position="96"/>
    </location>
</feature>
<dbReference type="PANTHER" id="PTHR37423:SF2">
    <property type="entry name" value="MEMBRANE-BOUND LYTIC MUREIN TRANSGLYCOSYLASE C"/>
    <property type="match status" value="1"/>
</dbReference>
<dbReference type="GO" id="GO:0008933">
    <property type="term" value="F:peptidoglycan lytic transglycosylase activity"/>
    <property type="evidence" value="ECO:0007669"/>
    <property type="project" value="InterPro"/>
</dbReference>
<gene>
    <name evidence="4" type="ORF">EDD73_103109</name>
</gene>
<dbReference type="Gene3D" id="1.10.530.10">
    <property type="match status" value="1"/>
</dbReference>
<sequence length="236" mass="24922">MTINSIEPIRQKIMEQCPTSSRPYADFAATLATTIKNQAQIPTAPTAPPMMTSSVTASPVMPSSITASPMTDRSAALPLSPVNAGQKSSARAATPADPTAYDDLIRQTAQRYGVDPTLVWGVIKAESNFQPNSVSRTGAAGLMQLMPQTAASLGVTNPFDPAQNIDGGVRYLRQQLDRFQGNPASALAAYNAGPANVTKYGGIPPFRETTAYVPRVLQYQQSAPSTVAGPSHRSVT</sequence>
<dbReference type="CDD" id="cd00254">
    <property type="entry name" value="LT-like"/>
    <property type="match status" value="1"/>
</dbReference>
<evidence type="ECO:0000313" key="4">
    <source>
        <dbReference type="EMBL" id="TCP68478.1"/>
    </source>
</evidence>
<evidence type="ECO:0000256" key="2">
    <source>
        <dbReference type="SAM" id="MobiDB-lite"/>
    </source>
</evidence>
<proteinExistence type="inferred from homology"/>
<feature type="domain" description="Transglycosylase SLT" evidence="3">
    <location>
        <begin position="104"/>
        <end position="207"/>
    </location>
</feature>
<dbReference type="InterPro" id="IPR023346">
    <property type="entry name" value="Lysozyme-like_dom_sf"/>
</dbReference>
<name>A0A4R2RY79_9FIRM</name>
<dbReference type="EMBL" id="SLXT01000003">
    <property type="protein sequence ID" value="TCP68478.1"/>
    <property type="molecule type" value="Genomic_DNA"/>
</dbReference>
<evidence type="ECO:0000313" key="5">
    <source>
        <dbReference type="Proteomes" id="UP000294813"/>
    </source>
</evidence>
<dbReference type="SUPFAM" id="SSF53955">
    <property type="entry name" value="Lysozyme-like"/>
    <property type="match status" value="1"/>
</dbReference>
<dbReference type="GO" id="GO:0000270">
    <property type="term" value="P:peptidoglycan metabolic process"/>
    <property type="evidence" value="ECO:0007669"/>
    <property type="project" value="InterPro"/>
</dbReference>
<dbReference type="PROSITE" id="PS00922">
    <property type="entry name" value="TRANSGLYCOSYLASE"/>
    <property type="match status" value="1"/>
</dbReference>
<accession>A0A4R2RY79</accession>
<dbReference type="Proteomes" id="UP000294813">
    <property type="component" value="Unassembled WGS sequence"/>
</dbReference>
<comment type="caution">
    <text evidence="4">The sequence shown here is derived from an EMBL/GenBank/DDBJ whole genome shotgun (WGS) entry which is preliminary data.</text>
</comment>
<dbReference type="InterPro" id="IPR000189">
    <property type="entry name" value="Transglyc_AS"/>
</dbReference>
<protein>
    <submittedName>
        <fullName evidence="4">Transglycosylase-like protein with SLT domain</fullName>
    </submittedName>
</protein>
<evidence type="ECO:0000259" key="3">
    <source>
        <dbReference type="Pfam" id="PF01464"/>
    </source>
</evidence>
<dbReference type="PANTHER" id="PTHR37423">
    <property type="entry name" value="SOLUBLE LYTIC MUREIN TRANSGLYCOSYLASE-RELATED"/>
    <property type="match status" value="1"/>
</dbReference>
<keyword evidence="5" id="KW-1185">Reference proteome</keyword>